<organism evidence="2 3">
    <name type="scientific">Spirodela intermedia</name>
    <name type="common">Intermediate duckweed</name>
    <dbReference type="NCBI Taxonomy" id="51605"/>
    <lineage>
        <taxon>Eukaryota</taxon>
        <taxon>Viridiplantae</taxon>
        <taxon>Streptophyta</taxon>
        <taxon>Embryophyta</taxon>
        <taxon>Tracheophyta</taxon>
        <taxon>Spermatophyta</taxon>
        <taxon>Magnoliopsida</taxon>
        <taxon>Liliopsida</taxon>
        <taxon>Araceae</taxon>
        <taxon>Lemnoideae</taxon>
        <taxon>Spirodela</taxon>
    </lineage>
</organism>
<dbReference type="Pfam" id="PF03096">
    <property type="entry name" value="Ndr"/>
    <property type="match status" value="1"/>
</dbReference>
<dbReference type="AlphaFoldDB" id="A0A7I8KC82"/>
<protein>
    <submittedName>
        <fullName evidence="2">Uncharacterized protein</fullName>
    </submittedName>
</protein>
<dbReference type="PANTHER" id="PTHR11034">
    <property type="entry name" value="N-MYC DOWNSTREAM REGULATED"/>
    <property type="match status" value="1"/>
</dbReference>
<sequence>MGESGESISIDMEMISFGGQEFAVETSTGSVLVSVCGDQERPALITYSDVALNYMYCFQGLLFCPGADSLLLQNFCILPHQRLGAAAIPDDAPFLSVDDLADQVAEVLDFFEVKKVICLGVLAGAYILTLFSMKYRERAAGLILVSPLCRAPSWTEWSYNKVLLSLLYFYGICGVFKELLILRFFSEEVRCGTEGAKSDALQSCRRLLDDRQSSNVIRFLIAINRRCDLTENLKELQCKTLIFVGERSPFYSEARHMIEKMGCASPDLIEIHACGSLVTEEQPDAMLVPLEIFLESFGFFRRTSSALRHGSRHSRPASPPAAYIPPELLSPEGLGIKLKPIKTRTTVEA</sequence>
<evidence type="ECO:0000313" key="3">
    <source>
        <dbReference type="Proteomes" id="UP000663760"/>
    </source>
</evidence>
<evidence type="ECO:0000256" key="1">
    <source>
        <dbReference type="ARBA" id="ARBA00005598"/>
    </source>
</evidence>
<proteinExistence type="inferred from homology"/>
<dbReference type="EMBL" id="LR746267">
    <property type="protein sequence ID" value="CAA7395407.1"/>
    <property type="molecule type" value="Genomic_DNA"/>
</dbReference>
<dbReference type="SUPFAM" id="SSF53474">
    <property type="entry name" value="alpha/beta-Hydrolases"/>
    <property type="match status" value="1"/>
</dbReference>
<dbReference type="Proteomes" id="UP000663760">
    <property type="component" value="Chromosome 4"/>
</dbReference>
<dbReference type="InterPro" id="IPR004142">
    <property type="entry name" value="NDRG"/>
</dbReference>
<keyword evidence="3" id="KW-1185">Reference proteome</keyword>
<dbReference type="Gene3D" id="3.40.50.1820">
    <property type="entry name" value="alpha/beta hydrolase"/>
    <property type="match status" value="1"/>
</dbReference>
<dbReference type="InterPro" id="IPR029058">
    <property type="entry name" value="AB_hydrolase_fold"/>
</dbReference>
<accession>A0A7I8KC82</accession>
<reference evidence="2" key="1">
    <citation type="submission" date="2020-02" db="EMBL/GenBank/DDBJ databases">
        <authorList>
            <person name="Scholz U."/>
            <person name="Mascher M."/>
            <person name="Fiebig A."/>
        </authorList>
    </citation>
    <scope>NUCLEOTIDE SEQUENCE</scope>
</reference>
<evidence type="ECO:0000313" key="2">
    <source>
        <dbReference type="EMBL" id="CAA7395407.1"/>
    </source>
</evidence>
<name>A0A7I8KC82_SPIIN</name>
<gene>
    <name evidence="2" type="ORF">SI8410_04006068</name>
</gene>
<comment type="similarity">
    <text evidence="1">Belongs to the NDRG family.</text>
</comment>
<dbReference type="OrthoDB" id="741027at2759"/>